<dbReference type="PANTHER" id="PTHR38459">
    <property type="entry name" value="PROPHAGE BACTOPRENOL-LINKED GLUCOSE TRANSLOCASE HOMOLOG"/>
    <property type="match status" value="1"/>
</dbReference>
<protein>
    <recommendedName>
        <fullName evidence="7">GtrA/DPMS transmembrane domain-containing protein</fullName>
    </recommendedName>
</protein>
<name>A0A0F9W110_9ZZZZ</name>
<dbReference type="GO" id="GO:0005886">
    <property type="term" value="C:plasma membrane"/>
    <property type="evidence" value="ECO:0007669"/>
    <property type="project" value="TreeGrafter"/>
</dbReference>
<dbReference type="AlphaFoldDB" id="A0A0F9W110"/>
<dbReference type="Pfam" id="PF04138">
    <property type="entry name" value="GtrA_DPMS_TM"/>
    <property type="match status" value="1"/>
</dbReference>
<keyword evidence="5 6" id="KW-0472">Membrane</keyword>
<keyword evidence="4 6" id="KW-1133">Transmembrane helix</keyword>
<comment type="caution">
    <text evidence="8">The sequence shown here is derived from an EMBL/GenBank/DDBJ whole genome shotgun (WGS) entry which is preliminary data.</text>
</comment>
<evidence type="ECO:0000256" key="6">
    <source>
        <dbReference type="SAM" id="Phobius"/>
    </source>
</evidence>
<accession>A0A0F9W110</accession>
<comment type="subcellular location">
    <subcellularLocation>
        <location evidence="1">Membrane</location>
        <topology evidence="1">Multi-pass membrane protein</topology>
    </subcellularLocation>
</comment>
<feature type="transmembrane region" description="Helical" evidence="6">
    <location>
        <begin position="16"/>
        <end position="37"/>
    </location>
</feature>
<evidence type="ECO:0000313" key="8">
    <source>
        <dbReference type="EMBL" id="KKN79341.1"/>
    </source>
</evidence>
<feature type="transmembrane region" description="Helical" evidence="6">
    <location>
        <begin position="79"/>
        <end position="104"/>
    </location>
</feature>
<proteinExistence type="inferred from homology"/>
<feature type="transmembrane region" description="Helical" evidence="6">
    <location>
        <begin position="43"/>
        <end position="67"/>
    </location>
</feature>
<feature type="domain" description="GtrA/DPMS transmembrane" evidence="7">
    <location>
        <begin position="18"/>
        <end position="136"/>
    </location>
</feature>
<evidence type="ECO:0000256" key="3">
    <source>
        <dbReference type="ARBA" id="ARBA00022692"/>
    </source>
</evidence>
<dbReference type="GO" id="GO:0000271">
    <property type="term" value="P:polysaccharide biosynthetic process"/>
    <property type="evidence" value="ECO:0007669"/>
    <property type="project" value="InterPro"/>
</dbReference>
<gene>
    <name evidence="8" type="ORF">LCGC14_0341230</name>
</gene>
<evidence type="ECO:0000256" key="2">
    <source>
        <dbReference type="ARBA" id="ARBA00009399"/>
    </source>
</evidence>
<evidence type="ECO:0000256" key="5">
    <source>
        <dbReference type="ARBA" id="ARBA00023136"/>
    </source>
</evidence>
<evidence type="ECO:0000256" key="4">
    <source>
        <dbReference type="ARBA" id="ARBA00022989"/>
    </source>
</evidence>
<sequence>MLADILWGIFGKLGGFIKYSLVGMIGVGIHFGILWYLTEQVGLWYILSAIIAITLASMNNFALNYLWTFKNRKSRIKNLWIGWLKFLLSIGATEILYLGILYLFTEKVGVHYMWSAFFALASTTVIRFKIASNWIWGKRVA</sequence>
<feature type="transmembrane region" description="Helical" evidence="6">
    <location>
        <begin position="110"/>
        <end position="130"/>
    </location>
</feature>
<dbReference type="InterPro" id="IPR051401">
    <property type="entry name" value="GtrA_CellWall_Glycosyl"/>
</dbReference>
<organism evidence="8">
    <name type="scientific">marine sediment metagenome</name>
    <dbReference type="NCBI Taxonomy" id="412755"/>
    <lineage>
        <taxon>unclassified sequences</taxon>
        <taxon>metagenomes</taxon>
        <taxon>ecological metagenomes</taxon>
    </lineage>
</organism>
<evidence type="ECO:0000259" key="7">
    <source>
        <dbReference type="Pfam" id="PF04138"/>
    </source>
</evidence>
<dbReference type="PANTHER" id="PTHR38459:SF1">
    <property type="entry name" value="PROPHAGE BACTOPRENOL-LINKED GLUCOSE TRANSLOCASE HOMOLOG"/>
    <property type="match status" value="1"/>
</dbReference>
<comment type="similarity">
    <text evidence="2">Belongs to the GtrA family.</text>
</comment>
<reference evidence="8" key="1">
    <citation type="journal article" date="2015" name="Nature">
        <title>Complex archaea that bridge the gap between prokaryotes and eukaryotes.</title>
        <authorList>
            <person name="Spang A."/>
            <person name="Saw J.H."/>
            <person name="Jorgensen S.L."/>
            <person name="Zaremba-Niedzwiedzka K."/>
            <person name="Martijn J."/>
            <person name="Lind A.E."/>
            <person name="van Eijk R."/>
            <person name="Schleper C."/>
            <person name="Guy L."/>
            <person name="Ettema T.J."/>
        </authorList>
    </citation>
    <scope>NUCLEOTIDE SEQUENCE</scope>
</reference>
<keyword evidence="3 6" id="KW-0812">Transmembrane</keyword>
<dbReference type="InterPro" id="IPR007267">
    <property type="entry name" value="GtrA_DPMS_TM"/>
</dbReference>
<dbReference type="EMBL" id="LAZR01000249">
    <property type="protein sequence ID" value="KKN79341.1"/>
    <property type="molecule type" value="Genomic_DNA"/>
</dbReference>
<evidence type="ECO:0000256" key="1">
    <source>
        <dbReference type="ARBA" id="ARBA00004141"/>
    </source>
</evidence>